<organism evidence="1 2">
    <name type="scientific">Sordaria macrospora</name>
    <dbReference type="NCBI Taxonomy" id="5147"/>
    <lineage>
        <taxon>Eukaryota</taxon>
        <taxon>Fungi</taxon>
        <taxon>Dikarya</taxon>
        <taxon>Ascomycota</taxon>
        <taxon>Pezizomycotina</taxon>
        <taxon>Sordariomycetes</taxon>
        <taxon>Sordariomycetidae</taxon>
        <taxon>Sordariales</taxon>
        <taxon>Sordariaceae</taxon>
        <taxon>Sordaria</taxon>
    </lineage>
</organism>
<evidence type="ECO:0000313" key="1">
    <source>
        <dbReference type="EMBL" id="KAA8633152.1"/>
    </source>
</evidence>
<dbReference type="SUPFAM" id="SSF54695">
    <property type="entry name" value="POZ domain"/>
    <property type="match status" value="1"/>
</dbReference>
<sequence>MDSAQTPETPAPAPEFKAVTIDPDGDLYLKATADDDSEVWTFRVCSAALRRRSPVWKQMLFGPWKERKPTSSDKDWIVELFDNCLHAMQLLLHIIHGNFDMVPPLFLSLRQLHNLLVVANKYEMVNVIKPWSQNWVSIAQGSMANAEDTIMSFYVAWQLGDENLFARRLQEIAVYSSIDAKSRIVLMKQSGNLSPSKSTPVVLEDVDHIGPEDIIETITQIRKDLIEDIIRPVNEDLGARLKATPVCSFKTSQFMNLDAGSSRLCDAAILGGIHSGMLKGRGSLLPNIDTMIYDSVVGLARWLFQCMANIETIPRHRDTCSITQKYVDLSSKVHASIPTVASSHITPSHRSYLEKARVKTGLAKQGPDTAISIYWELQQPPFSRTFYDRKSTPALSSSLFGASIPTRTAVPTAATTTSSGTASLPLFGAAPTTTTFTPLGSPIN</sequence>
<name>A0A8S8ZY23_SORMA</name>
<reference evidence="1 2" key="1">
    <citation type="submission" date="2017-07" db="EMBL/GenBank/DDBJ databases">
        <title>Genome sequence of the Sordaria macrospora wild type strain R19027.</title>
        <authorList>
            <person name="Nowrousian M."/>
            <person name="Teichert I."/>
            <person name="Kueck U."/>
        </authorList>
    </citation>
    <scope>NUCLEOTIDE SEQUENCE [LARGE SCALE GENOMIC DNA]</scope>
    <source>
        <strain evidence="1 2">R19027</strain>
        <tissue evidence="1">Mycelium</tissue>
    </source>
</reference>
<accession>A0A8S8ZY23</accession>
<comment type="caution">
    <text evidence="1">The sequence shown here is derived from an EMBL/GenBank/DDBJ whole genome shotgun (WGS) entry which is preliminary data.</text>
</comment>
<protein>
    <recommendedName>
        <fullName evidence="3">Nuclear pore protein</fullName>
    </recommendedName>
</protein>
<evidence type="ECO:0000313" key="2">
    <source>
        <dbReference type="Proteomes" id="UP000433876"/>
    </source>
</evidence>
<dbReference type="CDD" id="cd18186">
    <property type="entry name" value="BTB_POZ_ZBTB_KLHL-like"/>
    <property type="match status" value="1"/>
</dbReference>
<proteinExistence type="predicted"/>
<dbReference type="VEuPathDB" id="FungiDB:SMAC_01171"/>
<dbReference type="Proteomes" id="UP000433876">
    <property type="component" value="Unassembled WGS sequence"/>
</dbReference>
<dbReference type="EMBL" id="NMPR01000042">
    <property type="protein sequence ID" value="KAA8633152.1"/>
    <property type="molecule type" value="Genomic_DNA"/>
</dbReference>
<dbReference type="OMA" id="MARCESH"/>
<dbReference type="InterPro" id="IPR011333">
    <property type="entry name" value="SKP1/BTB/POZ_sf"/>
</dbReference>
<evidence type="ECO:0008006" key="3">
    <source>
        <dbReference type="Google" id="ProtNLM"/>
    </source>
</evidence>
<dbReference type="AlphaFoldDB" id="A0A8S8ZY23"/>
<dbReference type="Gene3D" id="3.30.710.10">
    <property type="entry name" value="Potassium Channel Kv1.1, Chain A"/>
    <property type="match status" value="1"/>
</dbReference>
<gene>
    <name evidence="1" type="ORF">SMACR_01171</name>
</gene>